<dbReference type="InterPro" id="IPR001810">
    <property type="entry name" value="F-box_dom"/>
</dbReference>
<accession>A0A9N8K975</accession>
<dbReference type="OrthoDB" id="3915194at2759"/>
<reference evidence="3" key="1">
    <citation type="submission" date="2020-06" db="EMBL/GenBank/DDBJ databases">
        <authorList>
            <person name="Onetto C."/>
        </authorList>
    </citation>
    <scope>NUCLEOTIDE SEQUENCE</scope>
</reference>
<evidence type="ECO:0000313" key="4">
    <source>
        <dbReference type="Proteomes" id="UP000714618"/>
    </source>
</evidence>
<evidence type="ECO:0000256" key="1">
    <source>
        <dbReference type="SAM" id="MobiDB-lite"/>
    </source>
</evidence>
<dbReference type="Proteomes" id="UP000714618">
    <property type="component" value="Unassembled WGS sequence"/>
</dbReference>
<feature type="region of interest" description="Disordered" evidence="1">
    <location>
        <begin position="455"/>
        <end position="486"/>
    </location>
</feature>
<keyword evidence="4" id="KW-1185">Reference proteome</keyword>
<sequence length="486" mass="54991">MESLQDDRDLSLTGMPTEILSIIVNLTDAETLIALRLTNKRLCAIASGPLALEKFSERKHVASQYSMNALIEITAHPFFGKFVKTVTVCGSRPKLLSGCSGPAPQHRVLRFRQLRDKLKYVFSNIKRNSSSVCIGAGDQADYYCWGSEDYARCVDGNDSFNHDLLHTLHGQSSSRYMSKTFGYTFQAAQTAGCDIEKVKIDISDTEMSEMLQDGYGEEVQALLQTYIIPLSKPLSLDLTTRSYFYGERLEYDNKTGKLCMLTIPLHSFPDDECDAFPNVQPMLNWLKAFPITQIEVRKSLVASSDLLSIFCVPKLERLTLHNIQLHTGEFEVNFWSTFLLRLSRLTTLRYLEISFARYYFSIEDHFVLPSGNYDFGEHSSHTNFRLMFSEDGDEAVILSDHTSISVELKALADRVAQMERDKVAEIERDGYVRDDLVGISTYVESDADVYYYVEDDESDKASEDNGELEGNDDGDEHEHTAQLPAI</sequence>
<name>A0A9N8K975_9PEZI</name>
<evidence type="ECO:0000259" key="2">
    <source>
        <dbReference type="PROSITE" id="PS50181"/>
    </source>
</evidence>
<dbReference type="AlphaFoldDB" id="A0A9N8K975"/>
<feature type="domain" description="F-box" evidence="2">
    <location>
        <begin position="9"/>
        <end position="55"/>
    </location>
</feature>
<organism evidence="3 4">
    <name type="scientific">Aureobasidium mustum</name>
    <dbReference type="NCBI Taxonomy" id="2773714"/>
    <lineage>
        <taxon>Eukaryota</taxon>
        <taxon>Fungi</taxon>
        <taxon>Dikarya</taxon>
        <taxon>Ascomycota</taxon>
        <taxon>Pezizomycotina</taxon>
        <taxon>Dothideomycetes</taxon>
        <taxon>Dothideomycetidae</taxon>
        <taxon>Dothideales</taxon>
        <taxon>Saccotheciaceae</taxon>
        <taxon>Aureobasidium</taxon>
    </lineage>
</organism>
<comment type="caution">
    <text evidence="3">The sequence shown here is derived from an EMBL/GenBank/DDBJ whole genome shotgun (WGS) entry which is preliminary data.</text>
</comment>
<gene>
    <name evidence="3" type="ORF">AWRI4233_LOCUS8842</name>
</gene>
<dbReference type="EMBL" id="CAIJEO010000011">
    <property type="protein sequence ID" value="CAD0100017.1"/>
    <property type="molecule type" value="Genomic_DNA"/>
</dbReference>
<protein>
    <recommendedName>
        <fullName evidence="2">F-box domain-containing protein</fullName>
    </recommendedName>
</protein>
<dbReference type="PROSITE" id="PS50181">
    <property type="entry name" value="FBOX"/>
    <property type="match status" value="1"/>
</dbReference>
<proteinExistence type="predicted"/>
<evidence type="ECO:0000313" key="3">
    <source>
        <dbReference type="EMBL" id="CAD0100017.1"/>
    </source>
</evidence>
<feature type="compositionally biased region" description="Acidic residues" evidence="1">
    <location>
        <begin position="455"/>
        <end position="475"/>
    </location>
</feature>